<accession>X6LXQ8</accession>
<reference evidence="1 2" key="1">
    <citation type="journal article" date="2013" name="Curr. Biol.">
        <title>The Genome of the Foraminiferan Reticulomyxa filosa.</title>
        <authorList>
            <person name="Glockner G."/>
            <person name="Hulsmann N."/>
            <person name="Schleicher M."/>
            <person name="Noegel A.A."/>
            <person name="Eichinger L."/>
            <person name="Gallinger C."/>
            <person name="Pawlowski J."/>
            <person name="Sierra R."/>
            <person name="Euteneuer U."/>
            <person name="Pillet L."/>
            <person name="Moustafa A."/>
            <person name="Platzer M."/>
            <person name="Groth M."/>
            <person name="Szafranski K."/>
            <person name="Schliwa M."/>
        </authorList>
    </citation>
    <scope>NUCLEOTIDE SEQUENCE [LARGE SCALE GENOMIC DNA]</scope>
</reference>
<gene>
    <name evidence="1" type="ORF">RFI_30666</name>
</gene>
<dbReference type="AlphaFoldDB" id="X6LXQ8"/>
<dbReference type="Proteomes" id="UP000023152">
    <property type="component" value="Unassembled WGS sequence"/>
</dbReference>
<organism evidence="1 2">
    <name type="scientific">Reticulomyxa filosa</name>
    <dbReference type="NCBI Taxonomy" id="46433"/>
    <lineage>
        <taxon>Eukaryota</taxon>
        <taxon>Sar</taxon>
        <taxon>Rhizaria</taxon>
        <taxon>Retaria</taxon>
        <taxon>Foraminifera</taxon>
        <taxon>Monothalamids</taxon>
        <taxon>Reticulomyxidae</taxon>
        <taxon>Reticulomyxa</taxon>
    </lineage>
</organism>
<dbReference type="EMBL" id="ASPP01026849">
    <property type="protein sequence ID" value="ETO06728.1"/>
    <property type="molecule type" value="Genomic_DNA"/>
</dbReference>
<comment type="caution">
    <text evidence="1">The sequence shown here is derived from an EMBL/GenBank/DDBJ whole genome shotgun (WGS) entry which is preliminary data.</text>
</comment>
<evidence type="ECO:0000313" key="1">
    <source>
        <dbReference type="EMBL" id="ETO06728.1"/>
    </source>
</evidence>
<keyword evidence="2" id="KW-1185">Reference proteome</keyword>
<feature type="non-terminal residue" evidence="1">
    <location>
        <position position="201"/>
    </location>
</feature>
<evidence type="ECO:0000313" key="2">
    <source>
        <dbReference type="Proteomes" id="UP000023152"/>
    </source>
</evidence>
<sequence length="201" mass="22929">MSSSENERSVDEPQKKIMFAKTYRSVTVSNSEDKEVSQYLRESLKLTEGQVESQSSDNKVLKDLRTEVIPAPTTTAITTAITTTATTTDIPEWTDEIDRFHNFKTDKQISPTSMIKSVKEILVSLQSGYDSNPDSLTYILEGNCFYCKITLDEFKTCEFSITVFRYKDGLCLLDVQELFGEHFTFSAFLESFKNDLRKSEL</sequence>
<proteinExistence type="predicted"/>
<protein>
    <submittedName>
        <fullName evidence="1">Uncharacterized protein</fullName>
    </submittedName>
</protein>
<name>X6LXQ8_RETFI</name>